<protein>
    <submittedName>
        <fullName evidence="1">Zinc-ribbon containing domain-containing protein</fullName>
    </submittedName>
</protein>
<accession>A0A1I4S218</accession>
<dbReference type="AlphaFoldDB" id="A0A1I4S218"/>
<evidence type="ECO:0000313" key="2">
    <source>
        <dbReference type="Proteomes" id="UP000199556"/>
    </source>
</evidence>
<dbReference type="STRING" id="195064.SAMN05421721_1129"/>
<dbReference type="EMBL" id="FOUO01000012">
    <property type="protein sequence ID" value="SFM58548.1"/>
    <property type="molecule type" value="Genomic_DNA"/>
</dbReference>
<keyword evidence="2" id="KW-1185">Reference proteome</keyword>
<sequence>MAEDKHTAQEHPMRDTLSQAYERMLERVRHALETAEPTLEEAIQQAVHKAVHLEEITREEAHEVADYLRRDLHDMGDYLSASRRDLRTWLRMDLQLIEARLLDLLTSVADRTRLELAELEAQARTVGLWHTGEVAGPGELTCTQCGETLHFTRSGRIPPCPRCKATTFKRARD</sequence>
<gene>
    <name evidence="1" type="ORF">SAMN05421721_1129</name>
</gene>
<dbReference type="OrthoDB" id="3174978at2"/>
<dbReference type="InterPro" id="IPR009912">
    <property type="entry name" value="DUF1451"/>
</dbReference>
<dbReference type="Proteomes" id="UP000199556">
    <property type="component" value="Unassembled WGS sequence"/>
</dbReference>
<proteinExistence type="predicted"/>
<dbReference type="Pfam" id="PF07295">
    <property type="entry name" value="DUF1451"/>
    <property type="match status" value="1"/>
</dbReference>
<reference evidence="1 2" key="1">
    <citation type="submission" date="2016-10" db="EMBL/GenBank/DDBJ databases">
        <authorList>
            <person name="de Groot N.N."/>
        </authorList>
    </citation>
    <scope>NUCLEOTIDE SEQUENCE [LARGE SCALE GENOMIC DNA]</scope>
    <source>
        <strain evidence="1 2">DSM 4180</strain>
    </source>
</reference>
<name>A0A1I4S218_ECTMO</name>
<organism evidence="1 2">
    <name type="scientific">Ectothiorhodospira mobilis</name>
    <dbReference type="NCBI Taxonomy" id="195064"/>
    <lineage>
        <taxon>Bacteria</taxon>
        <taxon>Pseudomonadati</taxon>
        <taxon>Pseudomonadota</taxon>
        <taxon>Gammaproteobacteria</taxon>
        <taxon>Chromatiales</taxon>
        <taxon>Ectothiorhodospiraceae</taxon>
        <taxon>Ectothiorhodospira</taxon>
    </lineage>
</organism>
<dbReference type="RefSeq" id="WP_090486142.1">
    <property type="nucleotide sequence ID" value="NZ_FOUO01000012.1"/>
</dbReference>
<evidence type="ECO:0000313" key="1">
    <source>
        <dbReference type="EMBL" id="SFM58548.1"/>
    </source>
</evidence>